<evidence type="ECO:0000313" key="2">
    <source>
        <dbReference type="EMBL" id="WZN42569.1"/>
    </source>
</evidence>
<name>A0ABZ2YSW5_9BACT</name>
<gene>
    <name evidence="2" type="ORF">WJU16_05915</name>
</gene>
<dbReference type="RefSeq" id="WP_341837403.1">
    <property type="nucleotide sequence ID" value="NZ_CP149822.1"/>
</dbReference>
<evidence type="ECO:0008006" key="4">
    <source>
        <dbReference type="Google" id="ProtNLM"/>
    </source>
</evidence>
<reference evidence="3" key="1">
    <citation type="submission" date="2024-03" db="EMBL/GenBank/DDBJ databases">
        <title>Chitinophaga horti sp. nov., isolated from garden soil.</title>
        <authorList>
            <person name="Lee D.S."/>
            <person name="Han D.M."/>
            <person name="Baek J.H."/>
            <person name="Choi D.G."/>
            <person name="Jeon J.H."/>
            <person name="Jeon C.O."/>
        </authorList>
    </citation>
    <scope>NUCLEOTIDE SEQUENCE [LARGE SCALE GENOMIC DNA]</scope>
    <source>
        <strain evidence="3">GPA1</strain>
    </source>
</reference>
<accession>A0ABZ2YSW5</accession>
<keyword evidence="1" id="KW-0732">Signal</keyword>
<dbReference type="EMBL" id="CP149822">
    <property type="protein sequence ID" value="WZN42569.1"/>
    <property type="molecule type" value="Genomic_DNA"/>
</dbReference>
<evidence type="ECO:0000256" key="1">
    <source>
        <dbReference type="SAM" id="SignalP"/>
    </source>
</evidence>
<feature type="signal peptide" evidence="1">
    <location>
        <begin position="1"/>
        <end position="27"/>
    </location>
</feature>
<protein>
    <recommendedName>
        <fullName evidence="4">Transmembrane protein</fullName>
    </recommendedName>
</protein>
<sequence>MKNFKLSFALVIAILAVGVTVATNANAFGKRAITACFEQVVLKNLVNATTLDPLAYQAANPTLTCAQVKTHILTTTGNVWLSANPASVRFDCTPNQAKFCCVQFEVQSTYPGNSIPSLTIGSQTGYFYIPSASNILCKPSI</sequence>
<dbReference type="Proteomes" id="UP001485459">
    <property type="component" value="Chromosome"/>
</dbReference>
<evidence type="ECO:0000313" key="3">
    <source>
        <dbReference type="Proteomes" id="UP001485459"/>
    </source>
</evidence>
<organism evidence="2 3">
    <name type="scientific">Chitinophaga pollutisoli</name>
    <dbReference type="NCBI Taxonomy" id="3133966"/>
    <lineage>
        <taxon>Bacteria</taxon>
        <taxon>Pseudomonadati</taxon>
        <taxon>Bacteroidota</taxon>
        <taxon>Chitinophagia</taxon>
        <taxon>Chitinophagales</taxon>
        <taxon>Chitinophagaceae</taxon>
        <taxon>Chitinophaga</taxon>
    </lineage>
</organism>
<keyword evidence="3" id="KW-1185">Reference proteome</keyword>
<proteinExistence type="predicted"/>
<feature type="chain" id="PRO_5046252984" description="Transmembrane protein" evidence="1">
    <location>
        <begin position="28"/>
        <end position="141"/>
    </location>
</feature>